<gene>
    <name evidence="2" type="ORF">HMPREF0080_01365</name>
</gene>
<keyword evidence="3" id="KW-1185">Reference proteome</keyword>
<comment type="caution">
    <text evidence="2">The sequence shown here is derived from an EMBL/GenBank/DDBJ whole genome shotgun (WGS) entry which is preliminary data.</text>
</comment>
<accession>G9YI79</accession>
<feature type="transmembrane region" description="Helical" evidence="1">
    <location>
        <begin position="20"/>
        <end position="38"/>
    </location>
</feature>
<dbReference type="HOGENOM" id="CLU_118909_2_0_9"/>
<protein>
    <submittedName>
        <fullName evidence="2">Uncharacterized protein</fullName>
    </submittedName>
</protein>
<evidence type="ECO:0000256" key="1">
    <source>
        <dbReference type="SAM" id="Phobius"/>
    </source>
</evidence>
<name>G9YI79_9FIRM</name>
<evidence type="ECO:0000313" key="2">
    <source>
        <dbReference type="EMBL" id="EHM40151.1"/>
    </source>
</evidence>
<keyword evidence="1" id="KW-1133">Transmembrane helix</keyword>
<evidence type="ECO:0000313" key="3">
    <source>
        <dbReference type="Proteomes" id="UP000005481"/>
    </source>
</evidence>
<dbReference type="AlphaFoldDB" id="G9YI79"/>
<dbReference type="Proteomes" id="UP000005481">
    <property type="component" value="Unassembled WGS sequence"/>
</dbReference>
<sequence length="58" mass="6932">MSYQQFLNCLFGSLRQKRHRVLTVLFLNCLFGSLLWIFRRGFKQRFLNCLFGSLQGDN</sequence>
<dbReference type="STRING" id="861450.HMPREF0080_01365"/>
<proteinExistence type="predicted"/>
<keyword evidence="1" id="KW-0472">Membrane</keyword>
<reference evidence="2 3" key="1">
    <citation type="submission" date="2011-08" db="EMBL/GenBank/DDBJ databases">
        <authorList>
            <person name="Weinstock G."/>
            <person name="Sodergren E."/>
            <person name="Clifton S."/>
            <person name="Fulton L."/>
            <person name="Fulton B."/>
            <person name="Courtney L."/>
            <person name="Fronick C."/>
            <person name="Harrison M."/>
            <person name="Strong C."/>
            <person name="Farmer C."/>
            <person name="Delahaunty K."/>
            <person name="Markovic C."/>
            <person name="Hall O."/>
            <person name="Minx P."/>
            <person name="Tomlinson C."/>
            <person name="Mitreva M."/>
            <person name="Hou S."/>
            <person name="Chen J."/>
            <person name="Wollam A."/>
            <person name="Pepin K.H."/>
            <person name="Johnson M."/>
            <person name="Bhonagiri V."/>
            <person name="Zhang X."/>
            <person name="Suruliraj S."/>
            <person name="Warren W."/>
            <person name="Chinwalla A."/>
            <person name="Mardis E.R."/>
            <person name="Wilson R.K."/>
        </authorList>
    </citation>
    <scope>NUCLEOTIDE SEQUENCE [LARGE SCALE GENOMIC DNA]</scope>
    <source>
        <strain evidence="2 3">F0357</strain>
    </source>
</reference>
<keyword evidence="1" id="KW-0812">Transmembrane</keyword>
<organism evidence="2 3">
    <name type="scientific">Anaeroglobus geminatus F0357</name>
    <dbReference type="NCBI Taxonomy" id="861450"/>
    <lineage>
        <taxon>Bacteria</taxon>
        <taxon>Bacillati</taxon>
        <taxon>Bacillota</taxon>
        <taxon>Negativicutes</taxon>
        <taxon>Veillonellales</taxon>
        <taxon>Veillonellaceae</taxon>
        <taxon>Anaeroglobus</taxon>
    </lineage>
</organism>
<dbReference type="EMBL" id="AGCJ01000057">
    <property type="protein sequence ID" value="EHM40151.1"/>
    <property type="molecule type" value="Genomic_DNA"/>
</dbReference>